<protein>
    <submittedName>
        <fullName evidence="6">Protein root UVB sensitive 4</fullName>
    </submittedName>
</protein>
<feature type="domain" description="Protein root UVB sensitive/RUS" evidence="4">
    <location>
        <begin position="2"/>
        <end position="190"/>
    </location>
</feature>
<organism evidence="6 7">
    <name type="scientific">Smittium culicis</name>
    <dbReference type="NCBI Taxonomy" id="133412"/>
    <lineage>
        <taxon>Eukaryota</taxon>
        <taxon>Fungi</taxon>
        <taxon>Fungi incertae sedis</taxon>
        <taxon>Zoopagomycota</taxon>
        <taxon>Kickxellomycotina</taxon>
        <taxon>Harpellomycetes</taxon>
        <taxon>Harpellales</taxon>
        <taxon>Legeriomycetaceae</taxon>
        <taxon>Smittium</taxon>
    </lineage>
</organism>
<dbReference type="EMBL" id="LSSM01002316">
    <property type="protein sequence ID" value="OMJ22183.1"/>
    <property type="molecule type" value="Genomic_DNA"/>
</dbReference>
<dbReference type="InterPro" id="IPR006968">
    <property type="entry name" value="RUS_fam"/>
</dbReference>
<dbReference type="Proteomes" id="UP000187429">
    <property type="component" value="Unassembled WGS sequence"/>
</dbReference>
<comment type="caution">
    <text evidence="6">The sequence shown here is derived from an EMBL/GenBank/DDBJ whole genome shotgun (WGS) entry which is preliminary data.</text>
</comment>
<keyword evidence="3" id="KW-0732">Signal</keyword>
<feature type="domain" description="Root UVB sensitive protein C-terminal" evidence="5">
    <location>
        <begin position="278"/>
        <end position="386"/>
    </location>
</feature>
<feature type="transmembrane region" description="Helical" evidence="2">
    <location>
        <begin position="61"/>
        <end position="87"/>
    </location>
</feature>
<dbReference type="AlphaFoldDB" id="A0A1R1Y5L4"/>
<gene>
    <name evidence="6" type="ORF">AYI69_g5490</name>
</gene>
<proteinExistence type="inferred from homology"/>
<evidence type="ECO:0000256" key="2">
    <source>
        <dbReference type="SAM" id="Phobius"/>
    </source>
</evidence>
<evidence type="ECO:0000259" key="5">
    <source>
        <dbReference type="Pfam" id="PF24160"/>
    </source>
</evidence>
<feature type="transmembrane region" description="Helical" evidence="2">
    <location>
        <begin position="148"/>
        <end position="168"/>
    </location>
</feature>
<dbReference type="InterPro" id="IPR054549">
    <property type="entry name" value="UVB_sens_RUS_dom"/>
</dbReference>
<name>A0A1R1Y5L4_9FUNG</name>
<accession>A0A1R1Y5L4</accession>
<dbReference type="InterPro" id="IPR055412">
    <property type="entry name" value="UVB_sens_C"/>
</dbReference>
<comment type="similarity">
    <text evidence="1">Belongs to the RUS1 family.</text>
</comment>
<dbReference type="Pfam" id="PF04884">
    <property type="entry name" value="UVB_sens_prot"/>
    <property type="match status" value="1"/>
</dbReference>
<reference evidence="7" key="1">
    <citation type="submission" date="2017-01" db="EMBL/GenBank/DDBJ databases">
        <authorList>
            <person name="Wang Y."/>
            <person name="White M."/>
            <person name="Kvist S."/>
            <person name="Moncalvo J.-M."/>
        </authorList>
    </citation>
    <scope>NUCLEOTIDE SEQUENCE [LARGE SCALE GENOMIC DNA]</scope>
    <source>
        <strain evidence="7">ID-206-W2</strain>
    </source>
</reference>
<dbReference type="OrthoDB" id="19606at2759"/>
<keyword evidence="7" id="KW-1185">Reference proteome</keyword>
<evidence type="ECO:0000256" key="1">
    <source>
        <dbReference type="ARBA" id="ARBA00007558"/>
    </source>
</evidence>
<keyword evidence="2" id="KW-0472">Membrane</keyword>
<keyword evidence="2" id="KW-0812">Transmembrane</keyword>
<keyword evidence="2" id="KW-1133">Transmembrane helix</keyword>
<evidence type="ECO:0000313" key="7">
    <source>
        <dbReference type="Proteomes" id="UP000187429"/>
    </source>
</evidence>
<dbReference type="PANTHER" id="PTHR12770">
    <property type="entry name" value="RUS1 FAMILY PROTEIN C16ORF58"/>
    <property type="match status" value="1"/>
</dbReference>
<feature type="chain" id="PRO_5012345086" evidence="3">
    <location>
        <begin position="20"/>
        <end position="397"/>
    </location>
</feature>
<feature type="signal peptide" evidence="3">
    <location>
        <begin position="1"/>
        <end position="19"/>
    </location>
</feature>
<dbReference type="PANTHER" id="PTHR12770:SF22">
    <property type="entry name" value="PROTEIN ROOT UVB SENSITIVE 1, CHLOROPLASTIC"/>
    <property type="match status" value="1"/>
</dbReference>
<evidence type="ECO:0000256" key="3">
    <source>
        <dbReference type="SAM" id="SignalP"/>
    </source>
</evidence>
<evidence type="ECO:0000313" key="6">
    <source>
        <dbReference type="EMBL" id="OMJ22183.1"/>
    </source>
</evidence>
<sequence length="397" mass="44235">MVLALQSMLFAVGIQASGALSAGINWAIKDGVGQLGGIVYASVLGKNFDLESKRLRFWSTVWLQLATCLEILTPLFPGFFLAVASIANVGKNVAYLASGATKASINRSLATSDNLGDVTAKFGSQSTAAGLFGTIIGISTSSIIGNDFGYLCFMFVPFSIVSICSNYIGVKCIELKTFNLERLMLVFKNSISCKHDEFHYTKSKSINKLSLNLESSNFEFKNVAKNENIYFKKPQTIKFTNSYNKVHLKISPNLNKTFSDCTNSVITESYSPETCIIQSFSDLNCKYYILAFLDNKNTVQVNVWFSENSSTKDKMEGLYNSYSLVSLILSDSEQRFAEKSSKNFTKDILKNQKDLSFNFTKDTFDKFYNKILEAGWNVGPSQFDDNHNRILTKHAQE</sequence>
<dbReference type="Pfam" id="PF24160">
    <property type="entry name" value="UVB_sens_C"/>
    <property type="match status" value="1"/>
</dbReference>
<evidence type="ECO:0000259" key="4">
    <source>
        <dbReference type="Pfam" id="PF04884"/>
    </source>
</evidence>